<dbReference type="SUPFAM" id="SSF75138">
    <property type="entry name" value="HprK N-terminal domain-like"/>
    <property type="match status" value="1"/>
</dbReference>
<evidence type="ECO:0000256" key="1">
    <source>
        <dbReference type="ARBA" id="ARBA00023122"/>
    </source>
</evidence>
<feature type="domain" description="CBS" evidence="4">
    <location>
        <begin position="200"/>
        <end position="258"/>
    </location>
</feature>
<feature type="transmembrane region" description="Helical" evidence="3">
    <location>
        <begin position="353"/>
        <end position="373"/>
    </location>
</feature>
<proteinExistence type="predicted"/>
<feature type="domain" description="CBS" evidence="4">
    <location>
        <begin position="259"/>
        <end position="317"/>
    </location>
</feature>
<dbReference type="PANTHER" id="PTHR43080">
    <property type="entry name" value="CBS DOMAIN-CONTAINING PROTEIN CBSX3, MITOCHONDRIAL"/>
    <property type="match status" value="1"/>
</dbReference>
<dbReference type="SUPFAM" id="SSF46785">
    <property type="entry name" value="Winged helix' DNA-binding domain"/>
    <property type="match status" value="1"/>
</dbReference>
<dbReference type="InterPro" id="IPR036388">
    <property type="entry name" value="WH-like_DNA-bd_sf"/>
</dbReference>
<dbReference type="Gene3D" id="3.40.1390.20">
    <property type="entry name" value="HprK N-terminal domain-like"/>
    <property type="match status" value="1"/>
</dbReference>
<organism evidence="5 6">
    <name type="scientific">Desulfonispora thiosulfatigenes DSM 11270</name>
    <dbReference type="NCBI Taxonomy" id="656914"/>
    <lineage>
        <taxon>Bacteria</taxon>
        <taxon>Bacillati</taxon>
        <taxon>Bacillota</taxon>
        <taxon>Clostridia</taxon>
        <taxon>Eubacteriales</taxon>
        <taxon>Peptococcaceae</taxon>
        <taxon>Desulfonispora</taxon>
    </lineage>
</organism>
<protein>
    <submittedName>
        <fullName evidence="5">Predicted transcriptional regulator containing CBS domains</fullName>
    </submittedName>
</protein>
<evidence type="ECO:0000259" key="4">
    <source>
        <dbReference type="PROSITE" id="PS51371"/>
    </source>
</evidence>
<dbReference type="CDD" id="cd04596">
    <property type="entry name" value="CBS_pair_DRTGG_assoc"/>
    <property type="match status" value="1"/>
</dbReference>
<accession>A0A1W1UPX9</accession>
<dbReference type="SUPFAM" id="SSF54637">
    <property type="entry name" value="Thioesterase/thiol ester dehydrase-isomerase"/>
    <property type="match status" value="1"/>
</dbReference>
<gene>
    <name evidence="5" type="ORF">SAMN00017405_1001</name>
</gene>
<keyword evidence="1 2" id="KW-0129">CBS domain</keyword>
<keyword evidence="3" id="KW-1133">Transmembrane helix</keyword>
<dbReference type="Pfam" id="PF00571">
    <property type="entry name" value="CBS"/>
    <property type="match status" value="2"/>
</dbReference>
<dbReference type="InterPro" id="IPR028979">
    <property type="entry name" value="Ser_kin/Pase_Hpr-like_N_sf"/>
</dbReference>
<keyword evidence="3" id="KW-0812">Transmembrane</keyword>
<name>A0A1W1UPX9_DESTI</name>
<evidence type="ECO:0000256" key="2">
    <source>
        <dbReference type="PROSITE-ProRule" id="PRU00703"/>
    </source>
</evidence>
<dbReference type="InterPro" id="IPR029069">
    <property type="entry name" value="HotDog_dom_sf"/>
</dbReference>
<evidence type="ECO:0000313" key="6">
    <source>
        <dbReference type="Proteomes" id="UP000192731"/>
    </source>
</evidence>
<dbReference type="EMBL" id="FWWT01000008">
    <property type="protein sequence ID" value="SMB83093.1"/>
    <property type="molecule type" value="Genomic_DNA"/>
</dbReference>
<sequence>MVKKIVLTKHEIIIQYIKNLEISTKVSVRQIAKELDVSEGTAYRAIKEAENKGLVSSIPKVGTIRIEEEEEKELEDFSLKEIIIIVEGEVLTGQENLSMTPEQFLIGASSKEIFERDVEKPALLIVGDRVDLQLAGLNYGSALLITGAVDVKEEVLKKAKELGLPIIKSPYDTFLATSMINKAVYERLKAKELVRVEDIMTRNIKYISPDATVFDWHELAKKTGRSRFPVVDQYGIVVGIVTAVDIAGVEPETSILAVMNADVLTAERKTLVTHLSRLLVWEGFELVPVVDEQKHLLGTISRRDILKAFQQTQRQPKFGETVDNLTLSGFKLEEWEGGVKLSGEITQFMVSELGTASIGTVVMIMSTAAYIAIRKKLRWDAINDTFTIHQMNPPAVGDKVEVLTTILKSDKKTCMVEIEFYSDSELKAKAMTTAKAVRK</sequence>
<keyword evidence="3" id="KW-0472">Membrane</keyword>
<dbReference type="SUPFAM" id="SSF54631">
    <property type="entry name" value="CBS-domain pair"/>
    <property type="match status" value="1"/>
</dbReference>
<dbReference type="AlphaFoldDB" id="A0A1W1UPX9"/>
<dbReference type="Gene3D" id="3.10.129.10">
    <property type="entry name" value="Hotdog Thioesterase"/>
    <property type="match status" value="1"/>
</dbReference>
<dbReference type="InterPro" id="IPR051257">
    <property type="entry name" value="Diverse_CBS-Domain"/>
</dbReference>
<dbReference type="PROSITE" id="PS51371">
    <property type="entry name" value="CBS"/>
    <property type="match status" value="2"/>
</dbReference>
<dbReference type="SMART" id="SM00116">
    <property type="entry name" value="CBS"/>
    <property type="match status" value="2"/>
</dbReference>
<evidence type="ECO:0000256" key="3">
    <source>
        <dbReference type="SAM" id="Phobius"/>
    </source>
</evidence>
<reference evidence="5 6" key="1">
    <citation type="submission" date="2017-04" db="EMBL/GenBank/DDBJ databases">
        <authorList>
            <person name="Afonso C.L."/>
            <person name="Miller P.J."/>
            <person name="Scott M.A."/>
            <person name="Spackman E."/>
            <person name="Goraichik I."/>
            <person name="Dimitrov K.M."/>
            <person name="Suarez D.L."/>
            <person name="Swayne D.E."/>
        </authorList>
    </citation>
    <scope>NUCLEOTIDE SEQUENCE [LARGE SCALE GENOMIC DNA]</scope>
    <source>
        <strain evidence="5 6">DSM 11270</strain>
    </source>
</reference>
<dbReference type="Gene3D" id="1.10.10.10">
    <property type="entry name" value="Winged helix-like DNA-binding domain superfamily/Winged helix DNA-binding domain"/>
    <property type="match status" value="1"/>
</dbReference>
<dbReference type="Proteomes" id="UP000192731">
    <property type="component" value="Unassembled WGS sequence"/>
</dbReference>
<dbReference type="Gene3D" id="3.10.580.10">
    <property type="entry name" value="CBS-domain"/>
    <property type="match status" value="1"/>
</dbReference>
<dbReference type="Pfam" id="PF07085">
    <property type="entry name" value="DRTGG"/>
    <property type="match status" value="1"/>
</dbReference>
<evidence type="ECO:0000313" key="5">
    <source>
        <dbReference type="EMBL" id="SMB83093.1"/>
    </source>
</evidence>
<dbReference type="PANTHER" id="PTHR43080:SF2">
    <property type="entry name" value="CBS DOMAIN-CONTAINING PROTEIN"/>
    <property type="match status" value="1"/>
</dbReference>
<dbReference type="InterPro" id="IPR000644">
    <property type="entry name" value="CBS_dom"/>
</dbReference>
<dbReference type="STRING" id="656914.SAMN00017405_1001"/>
<keyword evidence="6" id="KW-1185">Reference proteome</keyword>
<dbReference type="InterPro" id="IPR046342">
    <property type="entry name" value="CBS_dom_sf"/>
</dbReference>
<dbReference type="InterPro" id="IPR010766">
    <property type="entry name" value="DRTGG"/>
</dbReference>
<dbReference type="InterPro" id="IPR036390">
    <property type="entry name" value="WH_DNA-bd_sf"/>
</dbReference>